<reference evidence="6" key="1">
    <citation type="journal article" date="2021" name="PeerJ">
        <title>Extensive microbial diversity within the chicken gut microbiome revealed by metagenomics and culture.</title>
        <authorList>
            <person name="Gilroy R."/>
            <person name="Ravi A."/>
            <person name="Getino M."/>
            <person name="Pursley I."/>
            <person name="Horton D.L."/>
            <person name="Alikhan N.F."/>
            <person name="Baker D."/>
            <person name="Gharbi K."/>
            <person name="Hall N."/>
            <person name="Watson M."/>
            <person name="Adriaenssens E.M."/>
            <person name="Foster-Nyarko E."/>
            <person name="Jarju S."/>
            <person name="Secka A."/>
            <person name="Antonio M."/>
            <person name="Oren A."/>
            <person name="Chaudhuri R.R."/>
            <person name="La Ragione R."/>
            <person name="Hildebrand F."/>
            <person name="Pallen M.J."/>
        </authorList>
    </citation>
    <scope>NUCLEOTIDE SEQUENCE</scope>
    <source>
        <strain evidence="6">ChiHjej12B11-16260</strain>
    </source>
</reference>
<dbReference type="EMBL" id="DXFB01000039">
    <property type="protein sequence ID" value="HIX44892.1"/>
    <property type="molecule type" value="Genomic_DNA"/>
</dbReference>
<organism evidence="6 7">
    <name type="scientific">Candidatus Barnesiella excrementipullorum</name>
    <dbReference type="NCBI Taxonomy" id="2838479"/>
    <lineage>
        <taxon>Bacteria</taxon>
        <taxon>Pseudomonadati</taxon>
        <taxon>Bacteroidota</taxon>
        <taxon>Bacteroidia</taxon>
        <taxon>Bacteroidales</taxon>
        <taxon>Barnesiellaceae</taxon>
        <taxon>Barnesiella</taxon>
    </lineage>
</organism>
<dbReference type="GO" id="GO:0005524">
    <property type="term" value="F:ATP binding"/>
    <property type="evidence" value="ECO:0007669"/>
    <property type="project" value="UniProtKB-KW"/>
</dbReference>
<dbReference type="Pfam" id="PF00005">
    <property type="entry name" value="ABC_tran"/>
    <property type="match status" value="1"/>
</dbReference>
<dbReference type="SMART" id="SM00382">
    <property type="entry name" value="AAA"/>
    <property type="match status" value="1"/>
</dbReference>
<evidence type="ECO:0000259" key="5">
    <source>
        <dbReference type="PROSITE" id="PS50893"/>
    </source>
</evidence>
<evidence type="ECO:0000313" key="6">
    <source>
        <dbReference type="EMBL" id="HIX44892.1"/>
    </source>
</evidence>
<keyword evidence="2" id="KW-0813">Transport</keyword>
<evidence type="ECO:0000256" key="4">
    <source>
        <dbReference type="ARBA" id="ARBA00022840"/>
    </source>
</evidence>
<feature type="domain" description="ABC transporter" evidence="5">
    <location>
        <begin position="10"/>
        <end position="225"/>
    </location>
</feature>
<gene>
    <name evidence="6" type="ORF">H9982_01590</name>
</gene>
<dbReference type="PROSITE" id="PS50893">
    <property type="entry name" value="ABC_TRANSPORTER_2"/>
    <property type="match status" value="1"/>
</dbReference>
<dbReference type="SUPFAM" id="SSF52540">
    <property type="entry name" value="P-loop containing nucleoside triphosphate hydrolases"/>
    <property type="match status" value="1"/>
</dbReference>
<dbReference type="PROSITE" id="PS00211">
    <property type="entry name" value="ABC_TRANSPORTER_1"/>
    <property type="match status" value="1"/>
</dbReference>
<name>A0A9D1VQS5_9BACT</name>
<evidence type="ECO:0000313" key="7">
    <source>
        <dbReference type="Proteomes" id="UP000824246"/>
    </source>
</evidence>
<dbReference type="Gene3D" id="3.40.50.300">
    <property type="entry name" value="P-loop containing nucleotide triphosphate hydrolases"/>
    <property type="match status" value="1"/>
</dbReference>
<evidence type="ECO:0000256" key="3">
    <source>
        <dbReference type="ARBA" id="ARBA00022741"/>
    </source>
</evidence>
<dbReference type="InterPro" id="IPR050153">
    <property type="entry name" value="Metal_Ion_Import_ABC"/>
</dbReference>
<comment type="caution">
    <text evidence="6">The sequence shown here is derived from an EMBL/GenBank/DDBJ whole genome shotgun (WGS) entry which is preliminary data.</text>
</comment>
<dbReference type="AlphaFoldDB" id="A0A9D1VQS5"/>
<dbReference type="InterPro" id="IPR003593">
    <property type="entry name" value="AAA+_ATPase"/>
</dbReference>
<dbReference type="Proteomes" id="UP000824246">
    <property type="component" value="Unassembled WGS sequence"/>
</dbReference>
<keyword evidence="3" id="KW-0547">Nucleotide-binding</keyword>
<accession>A0A9D1VQS5</accession>
<dbReference type="InterPro" id="IPR027417">
    <property type="entry name" value="P-loop_NTPase"/>
</dbReference>
<dbReference type="InterPro" id="IPR003439">
    <property type="entry name" value="ABC_transporter-like_ATP-bd"/>
</dbReference>
<proteinExistence type="inferred from homology"/>
<reference evidence="6" key="2">
    <citation type="submission" date="2021-04" db="EMBL/GenBank/DDBJ databases">
        <authorList>
            <person name="Gilroy R."/>
        </authorList>
    </citation>
    <scope>NUCLEOTIDE SEQUENCE</scope>
    <source>
        <strain evidence="6">ChiHjej12B11-16260</strain>
    </source>
</reference>
<protein>
    <submittedName>
        <fullName evidence="6">Metal ABC transporter ATP-binding protein</fullName>
    </submittedName>
</protein>
<keyword evidence="4 6" id="KW-0067">ATP-binding</keyword>
<sequence length="225" mass="24726">MPLQPSETLIVLEKVSLSYNERVVLHGIDFVVSQGDFVVITGPNGGGKTSMLRIMLRLLPPTSGRVRYYRGGQEVEQLKIGYLPQKNAIDSRFPITVSEVVASGLYSSGLRRGKLSGAWQLRVEETLGLLGIEELATRPIGALSGGQLQRALLGRAIISRPELLVLDEPLSYIDEAFGVRIYSLLEHLSHETTIVMVTHRPAKVSTMATQMLYVDHGQFGLWGGQ</sequence>
<dbReference type="PANTHER" id="PTHR42734:SF17">
    <property type="entry name" value="METAL TRANSPORT SYSTEM ATP-BINDING PROTEIN TM_0124-RELATED"/>
    <property type="match status" value="1"/>
</dbReference>
<dbReference type="PANTHER" id="PTHR42734">
    <property type="entry name" value="METAL TRANSPORT SYSTEM ATP-BINDING PROTEIN TM_0124-RELATED"/>
    <property type="match status" value="1"/>
</dbReference>
<dbReference type="InterPro" id="IPR017871">
    <property type="entry name" value="ABC_transporter-like_CS"/>
</dbReference>
<evidence type="ECO:0000256" key="1">
    <source>
        <dbReference type="ARBA" id="ARBA00005417"/>
    </source>
</evidence>
<dbReference type="GO" id="GO:0016887">
    <property type="term" value="F:ATP hydrolysis activity"/>
    <property type="evidence" value="ECO:0007669"/>
    <property type="project" value="InterPro"/>
</dbReference>
<comment type="similarity">
    <text evidence="1">Belongs to the ABC transporter superfamily.</text>
</comment>
<evidence type="ECO:0000256" key="2">
    <source>
        <dbReference type="ARBA" id="ARBA00022448"/>
    </source>
</evidence>